<evidence type="ECO:0000313" key="1">
    <source>
        <dbReference type="EMBL" id="ATD60872.1"/>
    </source>
</evidence>
<dbReference type="Pfam" id="PF06996">
    <property type="entry name" value="T6SS_TssG"/>
    <property type="match status" value="1"/>
</dbReference>
<dbReference type="PANTHER" id="PTHR35564">
    <property type="match status" value="1"/>
</dbReference>
<gene>
    <name evidence="1" type="ORF">CNX70_12390</name>
</gene>
<sequence length="343" mass="37619">MPAPQWPASTGVIALLSQAPYRFGFFQTVRLLERWLCRQGACADSALHDGLRFHQSVALVFPACEIETVWHDGEHRRLHLRPSFMGLLGVNGTLPLHYTERLVRHERATGNAGARAFLDALSQRAPVLFYQAWAGSRIECQVDASGRAGFLSLQLALAGAWPSRLANTGALPPEALAYYAAALRQRPVSAELMADVLADYFGVPLRIESFVSTWHVRPSDEHSLLNRSNVSLGQGAMLGARCRRRDLRVRLYLGPLTRAQFDDFLPGHSAALALKNMLSLFGLPCMQYEIRLILRAADVHGSSLTAWMEPGTAGLGQGARLLSGEASRDCDAMCYDIRIPGAA</sequence>
<name>A0A290WVH2_9BURK</name>
<organism evidence="1 2">
    <name type="scientific">Janthinobacterium svalbardensis</name>
    <dbReference type="NCBI Taxonomy" id="368607"/>
    <lineage>
        <taxon>Bacteria</taxon>
        <taxon>Pseudomonadati</taxon>
        <taxon>Pseudomonadota</taxon>
        <taxon>Betaproteobacteria</taxon>
        <taxon>Burkholderiales</taxon>
        <taxon>Oxalobacteraceae</taxon>
        <taxon>Janthinobacterium</taxon>
    </lineage>
</organism>
<evidence type="ECO:0000313" key="2">
    <source>
        <dbReference type="Proteomes" id="UP000218437"/>
    </source>
</evidence>
<dbReference type="InterPro" id="IPR010732">
    <property type="entry name" value="T6SS_TssG-like"/>
</dbReference>
<dbReference type="EMBL" id="CP023422">
    <property type="protein sequence ID" value="ATD60872.1"/>
    <property type="molecule type" value="Genomic_DNA"/>
</dbReference>
<dbReference type="NCBIfam" id="TIGR03347">
    <property type="entry name" value="VI_chp_1"/>
    <property type="match status" value="1"/>
</dbReference>
<dbReference type="AlphaFoldDB" id="A0A290WVH2"/>
<dbReference type="PANTHER" id="PTHR35564:SF4">
    <property type="entry name" value="CYTOPLASMIC PROTEIN"/>
    <property type="match status" value="1"/>
</dbReference>
<protein>
    <submittedName>
        <fullName evidence="1">Type VI secretion system baseplate subunit TssG</fullName>
    </submittedName>
</protein>
<accession>A0A290WVH2</accession>
<proteinExistence type="predicted"/>
<keyword evidence="2" id="KW-1185">Reference proteome</keyword>
<dbReference type="Proteomes" id="UP000218437">
    <property type="component" value="Chromosome"/>
</dbReference>
<dbReference type="KEGG" id="jsv:CNX70_12390"/>
<dbReference type="RefSeq" id="WP_096234927.1">
    <property type="nucleotide sequence ID" value="NZ_CP023422.1"/>
</dbReference>
<reference evidence="1 2" key="1">
    <citation type="submission" date="2017-09" db="EMBL/GenBank/DDBJ databases">
        <title>Complete genome sequence of Janthinobacterium svalbardensis PAMC 27463.</title>
        <authorList>
            <person name="Cho Y.-J."/>
            <person name="Cho A."/>
            <person name="Kim O.-S."/>
            <person name="Lee J.-I."/>
        </authorList>
    </citation>
    <scope>NUCLEOTIDE SEQUENCE [LARGE SCALE GENOMIC DNA]</scope>
    <source>
        <strain evidence="1 2">PAMC 27463</strain>
    </source>
</reference>